<dbReference type="GO" id="GO:0008270">
    <property type="term" value="F:zinc ion binding"/>
    <property type="evidence" value="ECO:0007669"/>
    <property type="project" value="UniProtKB-KW"/>
</dbReference>
<feature type="region of interest" description="Disordered" evidence="5">
    <location>
        <begin position="127"/>
        <end position="146"/>
    </location>
</feature>
<proteinExistence type="predicted"/>
<evidence type="ECO:0000256" key="5">
    <source>
        <dbReference type="SAM" id="MobiDB-lite"/>
    </source>
</evidence>
<protein>
    <recommendedName>
        <fullName evidence="6">RING-type domain-containing protein</fullName>
    </recommendedName>
</protein>
<dbReference type="Gene3D" id="3.30.40.10">
    <property type="entry name" value="Zinc/RING finger domain, C3HC4 (zinc finger)"/>
    <property type="match status" value="1"/>
</dbReference>
<evidence type="ECO:0000256" key="1">
    <source>
        <dbReference type="ARBA" id="ARBA00022723"/>
    </source>
</evidence>
<dbReference type="Proteomes" id="UP000236161">
    <property type="component" value="Unassembled WGS sequence"/>
</dbReference>
<dbReference type="AlphaFoldDB" id="A0A2I0B212"/>
<dbReference type="SUPFAM" id="SSF57850">
    <property type="entry name" value="RING/U-box"/>
    <property type="match status" value="1"/>
</dbReference>
<keyword evidence="3" id="KW-0862">Zinc</keyword>
<evidence type="ECO:0000256" key="3">
    <source>
        <dbReference type="ARBA" id="ARBA00022833"/>
    </source>
</evidence>
<sequence length="393" mass="43993">MDPSETRLRLNSSFSPPLSRRWQCRFPLDESAHETPSARFYGSSLSSRSKGSRSGVSSDQYANYHHSVSEGELPYFDSPSNSLQAPRSSSPVQSYDLGELSMPTPGASLESSMYPRRNQRHYTLANIPQFSPSPLSQSSRWASSNKHPAVLTPRNFPGRRSFMSTPVYPLIFHSPASDIESIAGPSTSNRLIPENTFNSDIKSHKPLSHYQKVNFSPDSGANIRREGFRWSNNSSFDFGADGEVVDFMEHIGFENLASPSCPVGQRRCELCYRLLQQKSPWSSQRIIRNRDLPIAGVLPCGHVFHADCLEETTPKSQIQDPPCPLCLNLFNHDGSSSFSEPLSSNPNDVNLRRNKTQLLRGSSSTRSRLRRRLSFKGKMGRDLFGSKLFKKVG</sequence>
<feature type="region of interest" description="Disordered" evidence="5">
    <location>
        <begin position="1"/>
        <end position="20"/>
    </location>
</feature>
<dbReference type="InterPro" id="IPR027370">
    <property type="entry name" value="Znf-RING_euk"/>
</dbReference>
<dbReference type="PROSITE" id="PS50089">
    <property type="entry name" value="ZF_RING_2"/>
    <property type="match status" value="1"/>
</dbReference>
<feature type="compositionally biased region" description="Polar residues" evidence="5">
    <location>
        <begin position="78"/>
        <end position="93"/>
    </location>
</feature>
<gene>
    <name evidence="7" type="ORF">AXF42_Ash008660</name>
</gene>
<evidence type="ECO:0000313" key="8">
    <source>
        <dbReference type="Proteomes" id="UP000236161"/>
    </source>
</evidence>
<dbReference type="STRING" id="1088818.A0A2I0B212"/>
<keyword evidence="2 4" id="KW-0863">Zinc-finger</keyword>
<dbReference type="OrthoDB" id="755409at2759"/>
<evidence type="ECO:0000256" key="2">
    <source>
        <dbReference type="ARBA" id="ARBA00022771"/>
    </source>
</evidence>
<reference evidence="7 8" key="1">
    <citation type="journal article" date="2017" name="Nature">
        <title>The Apostasia genome and the evolution of orchids.</title>
        <authorList>
            <person name="Zhang G.Q."/>
            <person name="Liu K.W."/>
            <person name="Li Z."/>
            <person name="Lohaus R."/>
            <person name="Hsiao Y.Y."/>
            <person name="Niu S.C."/>
            <person name="Wang J.Y."/>
            <person name="Lin Y.C."/>
            <person name="Xu Q."/>
            <person name="Chen L.J."/>
            <person name="Yoshida K."/>
            <person name="Fujiwara S."/>
            <person name="Wang Z.W."/>
            <person name="Zhang Y.Q."/>
            <person name="Mitsuda N."/>
            <person name="Wang M."/>
            <person name="Liu G.H."/>
            <person name="Pecoraro L."/>
            <person name="Huang H.X."/>
            <person name="Xiao X.J."/>
            <person name="Lin M."/>
            <person name="Wu X.Y."/>
            <person name="Wu W.L."/>
            <person name="Chen Y.Y."/>
            <person name="Chang S.B."/>
            <person name="Sakamoto S."/>
            <person name="Ohme-Takagi M."/>
            <person name="Yagi M."/>
            <person name="Zeng S.J."/>
            <person name="Shen C.Y."/>
            <person name="Yeh C.M."/>
            <person name="Luo Y.B."/>
            <person name="Tsai W.C."/>
            <person name="Van de Peer Y."/>
            <person name="Liu Z.J."/>
        </authorList>
    </citation>
    <scope>NUCLEOTIDE SEQUENCE [LARGE SCALE GENOMIC DNA]</scope>
    <source>
        <strain evidence="8">cv. Shenzhen</strain>
        <tissue evidence="7">Stem</tissue>
    </source>
</reference>
<accession>A0A2I0B212</accession>
<evidence type="ECO:0000259" key="6">
    <source>
        <dbReference type="PROSITE" id="PS50089"/>
    </source>
</evidence>
<name>A0A2I0B212_9ASPA</name>
<dbReference type="InterPro" id="IPR001841">
    <property type="entry name" value="Znf_RING"/>
</dbReference>
<dbReference type="InterPro" id="IPR013083">
    <property type="entry name" value="Znf_RING/FYVE/PHD"/>
</dbReference>
<keyword evidence="8" id="KW-1185">Reference proteome</keyword>
<feature type="domain" description="RING-type" evidence="6">
    <location>
        <begin position="268"/>
        <end position="326"/>
    </location>
</feature>
<evidence type="ECO:0000313" key="7">
    <source>
        <dbReference type="EMBL" id="PKA61828.1"/>
    </source>
</evidence>
<dbReference type="Pfam" id="PF13445">
    <property type="entry name" value="zf-RING_UBOX"/>
    <property type="match status" value="1"/>
</dbReference>
<dbReference type="PANTHER" id="PTHR31150">
    <property type="entry name" value="EXPRESSED PROTEIN"/>
    <property type="match status" value="1"/>
</dbReference>
<feature type="compositionally biased region" description="Low complexity" evidence="5">
    <location>
        <begin position="132"/>
        <end position="144"/>
    </location>
</feature>
<feature type="compositionally biased region" description="Low complexity" evidence="5">
    <location>
        <begin position="37"/>
        <end position="58"/>
    </location>
</feature>
<dbReference type="SMART" id="SM00184">
    <property type="entry name" value="RING"/>
    <property type="match status" value="1"/>
</dbReference>
<keyword evidence="1" id="KW-0479">Metal-binding</keyword>
<feature type="region of interest" description="Disordered" evidence="5">
    <location>
        <begin position="73"/>
        <end position="112"/>
    </location>
</feature>
<dbReference type="PANTHER" id="PTHR31150:SF2">
    <property type="entry name" value="RING_U-BOX SUPERFAMILY PROTEIN"/>
    <property type="match status" value="1"/>
</dbReference>
<dbReference type="EMBL" id="KZ451923">
    <property type="protein sequence ID" value="PKA61828.1"/>
    <property type="molecule type" value="Genomic_DNA"/>
</dbReference>
<evidence type="ECO:0000256" key="4">
    <source>
        <dbReference type="PROSITE-ProRule" id="PRU00175"/>
    </source>
</evidence>
<organism evidence="7 8">
    <name type="scientific">Apostasia shenzhenica</name>
    <dbReference type="NCBI Taxonomy" id="1088818"/>
    <lineage>
        <taxon>Eukaryota</taxon>
        <taxon>Viridiplantae</taxon>
        <taxon>Streptophyta</taxon>
        <taxon>Embryophyta</taxon>
        <taxon>Tracheophyta</taxon>
        <taxon>Spermatophyta</taxon>
        <taxon>Magnoliopsida</taxon>
        <taxon>Liliopsida</taxon>
        <taxon>Asparagales</taxon>
        <taxon>Orchidaceae</taxon>
        <taxon>Apostasioideae</taxon>
        <taxon>Apostasia</taxon>
    </lineage>
</organism>
<feature type="region of interest" description="Disordered" evidence="5">
    <location>
        <begin position="32"/>
        <end position="59"/>
    </location>
</feature>